<dbReference type="RefSeq" id="XP_034232738.1">
    <property type="nucleotide sequence ID" value="XM_034376847.1"/>
</dbReference>
<proteinExistence type="predicted"/>
<dbReference type="OrthoDB" id="2142683at2759"/>
<dbReference type="AlphaFoldDB" id="A0A6P8XZY0"/>
<sequence length="427" mass="46933">MPRLHPLLSLAVVLLAVSLATASREPHVINGFKPAAVDPAKQSTHRVDAEPSDPVDVDEDGVPGYGLNGAHGDLTPWLPSQPSWQLPQRQPLQQVQQVQQVQQPPQQPPHAQEAQSPQELTELPQMQQVLVQHAPQAQHAQHVQQEQDGNMMRVIHRPGAGPTPSAHYIVNRPAAGDRIDTLVETSKPPPPPKKPQRPAAAAAPGTVSETDMYLLGAIEKLVYRVDFLEKRLRRTEELVYYLMEGAGNKQEQEAEPCPKDFTRAGRHCYHFSGRDLNWKSSSSACKAMDSILVEVIAPEDKRDLVNWITAHQEFRGRDFWTGGLNPGLLWIWANSARPVSSSSSAGNGTSSNAIKNPGGEDIPGNGRCLKLAYNPATRQYNYQGGDCSARFRFICQLEEPTASRALSRIHKSLNIRVDGDSNPPPAV</sequence>
<dbReference type="Proteomes" id="UP000515158">
    <property type="component" value="Unplaced"/>
</dbReference>
<dbReference type="SMART" id="SM00034">
    <property type="entry name" value="CLECT"/>
    <property type="match status" value="1"/>
</dbReference>
<feature type="signal peptide" evidence="2">
    <location>
        <begin position="1"/>
        <end position="22"/>
    </location>
</feature>
<keyword evidence="4" id="KW-1185">Reference proteome</keyword>
<organism evidence="5">
    <name type="scientific">Thrips palmi</name>
    <name type="common">Melon thrips</name>
    <dbReference type="NCBI Taxonomy" id="161013"/>
    <lineage>
        <taxon>Eukaryota</taxon>
        <taxon>Metazoa</taxon>
        <taxon>Ecdysozoa</taxon>
        <taxon>Arthropoda</taxon>
        <taxon>Hexapoda</taxon>
        <taxon>Insecta</taxon>
        <taxon>Pterygota</taxon>
        <taxon>Neoptera</taxon>
        <taxon>Paraneoptera</taxon>
        <taxon>Thysanoptera</taxon>
        <taxon>Terebrantia</taxon>
        <taxon>Thripoidea</taxon>
        <taxon>Thripidae</taxon>
        <taxon>Thrips</taxon>
    </lineage>
</organism>
<feature type="compositionally biased region" description="Acidic residues" evidence="1">
    <location>
        <begin position="50"/>
        <end position="61"/>
    </location>
</feature>
<dbReference type="KEGG" id="tpal:117640374"/>
<gene>
    <name evidence="5" type="primary">LOC117640374</name>
</gene>
<dbReference type="Gene3D" id="3.10.100.10">
    <property type="entry name" value="Mannose-Binding Protein A, subunit A"/>
    <property type="match status" value="1"/>
</dbReference>
<accession>A0A6P8XZY0</accession>
<keyword evidence="2" id="KW-0732">Signal</keyword>
<dbReference type="GeneID" id="117640374"/>
<feature type="chain" id="PRO_5028476792" evidence="2">
    <location>
        <begin position="23"/>
        <end position="427"/>
    </location>
</feature>
<evidence type="ECO:0000256" key="1">
    <source>
        <dbReference type="SAM" id="MobiDB-lite"/>
    </source>
</evidence>
<name>A0A6P8XZY0_THRPL</name>
<evidence type="ECO:0000313" key="4">
    <source>
        <dbReference type="Proteomes" id="UP000515158"/>
    </source>
</evidence>
<evidence type="ECO:0000313" key="5">
    <source>
        <dbReference type="RefSeq" id="XP_034232738.1"/>
    </source>
</evidence>
<dbReference type="InterPro" id="IPR001304">
    <property type="entry name" value="C-type_lectin-like"/>
</dbReference>
<dbReference type="PROSITE" id="PS50041">
    <property type="entry name" value="C_TYPE_LECTIN_2"/>
    <property type="match status" value="1"/>
</dbReference>
<dbReference type="SUPFAM" id="SSF56436">
    <property type="entry name" value="C-type lectin-like"/>
    <property type="match status" value="1"/>
</dbReference>
<feature type="compositionally biased region" description="Low complexity" evidence="1">
    <location>
        <begin position="76"/>
        <end position="118"/>
    </location>
</feature>
<reference evidence="5" key="1">
    <citation type="submission" date="2025-08" db="UniProtKB">
        <authorList>
            <consortium name="RefSeq"/>
        </authorList>
    </citation>
    <scope>IDENTIFICATION</scope>
    <source>
        <tissue evidence="5">Total insect</tissue>
    </source>
</reference>
<feature type="region of interest" description="Disordered" evidence="1">
    <location>
        <begin position="38"/>
        <end position="118"/>
    </location>
</feature>
<feature type="region of interest" description="Disordered" evidence="1">
    <location>
        <begin position="181"/>
        <end position="205"/>
    </location>
</feature>
<dbReference type="InterPro" id="IPR016186">
    <property type="entry name" value="C-type_lectin-like/link_sf"/>
</dbReference>
<dbReference type="CDD" id="cd00037">
    <property type="entry name" value="CLECT"/>
    <property type="match status" value="1"/>
</dbReference>
<dbReference type="InParanoid" id="A0A6P8XZY0"/>
<evidence type="ECO:0000259" key="3">
    <source>
        <dbReference type="PROSITE" id="PS50041"/>
    </source>
</evidence>
<dbReference type="InterPro" id="IPR016187">
    <property type="entry name" value="CTDL_fold"/>
</dbReference>
<feature type="domain" description="C-type lectin" evidence="3">
    <location>
        <begin position="264"/>
        <end position="396"/>
    </location>
</feature>
<protein>
    <submittedName>
        <fullName evidence="5">CD209 antigen-like</fullName>
    </submittedName>
</protein>
<evidence type="ECO:0000256" key="2">
    <source>
        <dbReference type="SAM" id="SignalP"/>
    </source>
</evidence>